<keyword evidence="1" id="KW-0812">Transmembrane</keyword>
<keyword evidence="1" id="KW-1133">Transmembrane helix</keyword>
<protein>
    <submittedName>
        <fullName evidence="2">Uncharacterized protein</fullName>
    </submittedName>
</protein>
<evidence type="ECO:0000256" key="1">
    <source>
        <dbReference type="SAM" id="Phobius"/>
    </source>
</evidence>
<accession>X1FNC5</accession>
<gene>
    <name evidence="2" type="ORF">S03H2_15280</name>
</gene>
<feature type="transmembrane region" description="Helical" evidence="1">
    <location>
        <begin position="56"/>
        <end position="83"/>
    </location>
</feature>
<dbReference type="EMBL" id="BARU01007761">
    <property type="protein sequence ID" value="GAH47191.1"/>
    <property type="molecule type" value="Genomic_DNA"/>
</dbReference>
<comment type="caution">
    <text evidence="2">The sequence shown here is derived from an EMBL/GenBank/DDBJ whole genome shotgun (WGS) entry which is preliminary data.</text>
</comment>
<organism evidence="2">
    <name type="scientific">marine sediment metagenome</name>
    <dbReference type="NCBI Taxonomy" id="412755"/>
    <lineage>
        <taxon>unclassified sequences</taxon>
        <taxon>metagenomes</taxon>
        <taxon>ecological metagenomes</taxon>
    </lineage>
</organism>
<reference evidence="2" key="1">
    <citation type="journal article" date="2014" name="Front. Microbiol.">
        <title>High frequency of phylogenetically diverse reductive dehalogenase-homologous genes in deep subseafloor sedimentary metagenomes.</title>
        <authorList>
            <person name="Kawai M."/>
            <person name="Futagami T."/>
            <person name="Toyoda A."/>
            <person name="Takaki Y."/>
            <person name="Nishi S."/>
            <person name="Hori S."/>
            <person name="Arai W."/>
            <person name="Tsubouchi T."/>
            <person name="Morono Y."/>
            <person name="Uchiyama I."/>
            <person name="Ito T."/>
            <person name="Fujiyama A."/>
            <person name="Inagaki F."/>
            <person name="Takami H."/>
        </authorList>
    </citation>
    <scope>NUCLEOTIDE SEQUENCE</scope>
    <source>
        <strain evidence="2">Expedition CK06-06</strain>
    </source>
</reference>
<keyword evidence="1" id="KW-0472">Membrane</keyword>
<evidence type="ECO:0000313" key="2">
    <source>
        <dbReference type="EMBL" id="GAH47191.1"/>
    </source>
</evidence>
<dbReference type="AlphaFoldDB" id="X1FNC5"/>
<proteinExistence type="predicted"/>
<sequence>ALTIIGSLMPIGMAIAIIFGSLDMPVDIINYVGVFLDTEGIIPDIIPYTLEIGPSGVLSLATVALGTYVLLGGGVLGFVSAFMNRD</sequence>
<feature type="non-terminal residue" evidence="2">
    <location>
        <position position="1"/>
    </location>
</feature>
<name>X1FNC5_9ZZZZ</name>